<protein>
    <submittedName>
        <fullName evidence="1">Uncharacterized protein</fullName>
    </submittedName>
</protein>
<comment type="caution">
    <text evidence="1">The sequence shown here is derived from an EMBL/GenBank/DDBJ whole genome shotgun (WGS) entry which is preliminary data.</text>
</comment>
<name>A0A5J4LBT8_9ACTN</name>
<keyword evidence="2" id="KW-1185">Reference proteome</keyword>
<accession>A0A5J4LBT8</accession>
<evidence type="ECO:0000313" key="1">
    <source>
        <dbReference type="EMBL" id="GES31777.1"/>
    </source>
</evidence>
<proteinExistence type="predicted"/>
<gene>
    <name evidence="1" type="ORF">San01_42640</name>
</gene>
<reference evidence="1 2" key="1">
    <citation type="submission" date="2019-10" db="EMBL/GenBank/DDBJ databases">
        <title>Whole genome shotgun sequence of Streptomyces angustmyceticus NBRC 3934.</title>
        <authorList>
            <person name="Hosoyama A."/>
            <person name="Ichikawa N."/>
            <person name="Kimura A."/>
            <person name="Kitahashi Y."/>
            <person name="Komaki H."/>
            <person name="Uohara A."/>
        </authorList>
    </citation>
    <scope>NUCLEOTIDE SEQUENCE [LARGE SCALE GENOMIC DNA]</scope>
    <source>
        <strain evidence="1 2">NBRC 3934</strain>
    </source>
</reference>
<organism evidence="1 2">
    <name type="scientific">Streptomyces angustmyceticus</name>
    <dbReference type="NCBI Taxonomy" id="285578"/>
    <lineage>
        <taxon>Bacteria</taxon>
        <taxon>Bacillati</taxon>
        <taxon>Actinomycetota</taxon>
        <taxon>Actinomycetes</taxon>
        <taxon>Kitasatosporales</taxon>
        <taxon>Streptomycetaceae</taxon>
        <taxon>Streptomyces</taxon>
    </lineage>
</organism>
<evidence type="ECO:0000313" key="2">
    <source>
        <dbReference type="Proteomes" id="UP000325598"/>
    </source>
</evidence>
<dbReference type="AlphaFoldDB" id="A0A5J4LBT8"/>
<dbReference type="EMBL" id="BLAG01000011">
    <property type="protein sequence ID" value="GES31777.1"/>
    <property type="molecule type" value="Genomic_DNA"/>
</dbReference>
<sequence length="170" mass="17555">MLMAGPDDWANFSPTNVAPHGVSAAVAFGDAGIALQTARPACDATSPCLSAVLPSGVNPLPVAQRPWPAGRWCRGRRVRPGGQLPLRASEFARTSQACGAGHEECVARSEMGARSRDAGGVSGPVRPGRFGAIGHAEGMPTPERAGQRTSPGALTWGLHMERVTGIEPAL</sequence>
<dbReference type="Proteomes" id="UP000325598">
    <property type="component" value="Unassembled WGS sequence"/>
</dbReference>